<dbReference type="STRING" id="483913.AN935_04140"/>
<feature type="chain" id="PRO_5042677317" evidence="1">
    <location>
        <begin position="22"/>
        <end position="263"/>
    </location>
</feature>
<dbReference type="SUPFAM" id="SSF88713">
    <property type="entry name" value="Glycoside hydrolase/deacetylase"/>
    <property type="match status" value="1"/>
</dbReference>
<evidence type="ECO:0000313" key="4">
    <source>
        <dbReference type="EMBL" id="MBO3795794.1"/>
    </source>
</evidence>
<dbReference type="NCBIfam" id="TIGR02884">
    <property type="entry name" value="spore_pdaA"/>
    <property type="match status" value="1"/>
</dbReference>
<proteinExistence type="predicted"/>
<dbReference type="RefSeq" id="WP_017697577.1">
    <property type="nucleotide sequence ID" value="NZ_CP023257.1"/>
</dbReference>
<dbReference type="Pfam" id="PF01522">
    <property type="entry name" value="Polysacc_deac_1"/>
    <property type="match status" value="1"/>
</dbReference>
<evidence type="ECO:0000256" key="1">
    <source>
        <dbReference type="SAM" id="SignalP"/>
    </source>
</evidence>
<dbReference type="Proteomes" id="UP000032247">
    <property type="component" value="Unassembled WGS sequence"/>
</dbReference>
<dbReference type="PANTHER" id="PTHR10587:SF78">
    <property type="entry name" value="PEPTIDOGLYCAN-N-ACETYLMURAMIC ACID DEACETYLASE PDAA"/>
    <property type="match status" value="1"/>
</dbReference>
<reference evidence="3 6" key="1">
    <citation type="submission" date="2014-12" db="EMBL/GenBank/DDBJ databases">
        <title>Comparative genome analysis of Bacillus coagulans HM-08, Clostridium butyricum HM-68, Bacillus subtilis HM-66 and Bacillus licheniformis BL-09.</title>
        <authorList>
            <person name="Zhang H."/>
        </authorList>
    </citation>
    <scope>NUCLEOTIDE SEQUENCE [LARGE SCALE GENOMIC DNA]</scope>
    <source>
        <strain evidence="3 6">HM-66</strain>
    </source>
</reference>
<dbReference type="Gene3D" id="3.20.20.370">
    <property type="entry name" value="Glycoside hydrolase/deacetylase"/>
    <property type="match status" value="1"/>
</dbReference>
<feature type="domain" description="NodB homology" evidence="2">
    <location>
        <begin position="66"/>
        <end position="247"/>
    </location>
</feature>
<dbReference type="GO" id="GO:0016020">
    <property type="term" value="C:membrane"/>
    <property type="evidence" value="ECO:0007669"/>
    <property type="project" value="TreeGrafter"/>
</dbReference>
<evidence type="ECO:0000259" key="2">
    <source>
        <dbReference type="PROSITE" id="PS51677"/>
    </source>
</evidence>
<dbReference type="CDD" id="cd10948">
    <property type="entry name" value="CE4_BsPdaA_like"/>
    <property type="match status" value="1"/>
</dbReference>
<dbReference type="InterPro" id="IPR002509">
    <property type="entry name" value="NODB_dom"/>
</dbReference>
<name>A0A0C3KHG7_BACIU</name>
<protein>
    <submittedName>
        <fullName evidence="4">Delta-lactam-biosynthetic de-N-acetylase</fullName>
    </submittedName>
    <submittedName>
        <fullName evidence="3">Exported N-acetylmuramic acid deacetylase</fullName>
    </submittedName>
</protein>
<reference evidence="4" key="2">
    <citation type="submission" date="2021-03" db="EMBL/GenBank/DDBJ databases">
        <title>Isolation of Bacillus subtilis from fermented food sample.</title>
        <authorList>
            <person name="Lakshmanan V."/>
            <person name="Athira K."/>
            <person name="Rajagopal K."/>
        </authorList>
    </citation>
    <scope>NUCLEOTIDE SEQUENCE</scope>
    <source>
        <strain evidence="4">S1</strain>
    </source>
</reference>
<dbReference type="Proteomes" id="UP001214898">
    <property type="component" value="Chromosome"/>
</dbReference>
<reference evidence="5" key="3">
    <citation type="submission" date="2023-03" db="EMBL/GenBank/DDBJ databases">
        <title>Complete genome sequences of 52 Bacillus and Priestia strains isolated from West-African fermentations and 26 reference strains from the DSMZ collection.</title>
        <authorList>
            <person name="Wiedenbein E.S."/>
            <person name="Canoy T.S."/>
            <person name="Hui Y."/>
            <person name="Parkouda C."/>
            <person name="Dawende C."/>
            <person name="Ametefe E."/>
            <person name="Jespersen L."/>
            <person name="Nielsen D.S."/>
        </authorList>
    </citation>
    <scope>NUCLEOTIDE SEQUENCE</scope>
    <source>
        <strain evidence="5">PRO56</strain>
    </source>
</reference>
<organism evidence="3 6">
    <name type="scientific">Bacillus subtilis</name>
    <dbReference type="NCBI Taxonomy" id="1423"/>
    <lineage>
        <taxon>Bacteria</taxon>
        <taxon>Bacillati</taxon>
        <taxon>Bacillota</taxon>
        <taxon>Bacilli</taxon>
        <taxon>Bacillales</taxon>
        <taxon>Bacillaceae</taxon>
        <taxon>Bacillus</taxon>
    </lineage>
</organism>
<dbReference type="EMBL" id="CP120576">
    <property type="protein sequence ID" value="WEY84531.1"/>
    <property type="molecule type" value="Genomic_DNA"/>
</dbReference>
<dbReference type="PATRIC" id="fig|1423.173.peg.2526"/>
<dbReference type="InterPro" id="IPR011330">
    <property type="entry name" value="Glyco_hydro/deAcase_b/a-brl"/>
</dbReference>
<dbReference type="AlphaFoldDB" id="A0A0C3KHG7"/>
<dbReference type="EMBL" id="JAGFPW010000016">
    <property type="protein sequence ID" value="MBO3795794.1"/>
    <property type="molecule type" value="Genomic_DNA"/>
</dbReference>
<evidence type="ECO:0000313" key="5">
    <source>
        <dbReference type="EMBL" id="WEY84531.1"/>
    </source>
</evidence>
<sequence>MKWMCSICCAAVLLAGGAAQAEAVPNEPINWGFKRSVNHQPPDAGKLLNSLIEKYDAFYLGNTKEKTIYLTFDNGYENGYTPKVLDVLKKHRVTGTFFVTGHFVKDQPQLIKRMSDEGHIIGNHSFHHPDLTTKTADQIQDELDSVNEEVYKITGKQDNLYLRPPRGVFSEYVLKETKRLGYQTVFWSVAFVDWKINNQKGKKYAYDHMIKQAHPGAIYLLHTVSRNNAEALDDAITDLKKQGYTFKSIDDLMFEKEMRLPSL</sequence>
<accession>A0A0C3KHG7</accession>
<dbReference type="InterPro" id="IPR014235">
    <property type="entry name" value="Spore_PdaA"/>
</dbReference>
<dbReference type="GO" id="GO:0016810">
    <property type="term" value="F:hydrolase activity, acting on carbon-nitrogen (but not peptide) bonds"/>
    <property type="evidence" value="ECO:0007669"/>
    <property type="project" value="InterPro"/>
</dbReference>
<dbReference type="PANTHER" id="PTHR10587">
    <property type="entry name" value="GLYCOSYL TRANSFERASE-RELATED"/>
    <property type="match status" value="1"/>
</dbReference>
<feature type="signal peptide" evidence="1">
    <location>
        <begin position="1"/>
        <end position="21"/>
    </location>
</feature>
<dbReference type="PROSITE" id="PS51677">
    <property type="entry name" value="NODB"/>
    <property type="match status" value="1"/>
</dbReference>
<dbReference type="InterPro" id="IPR050248">
    <property type="entry name" value="Polysacc_deacetylase_ArnD"/>
</dbReference>
<keyword evidence="1" id="KW-0732">Signal</keyword>
<dbReference type="Proteomes" id="UP000665181">
    <property type="component" value="Unassembled WGS sequence"/>
</dbReference>
<evidence type="ECO:0000313" key="6">
    <source>
        <dbReference type="Proteomes" id="UP000032247"/>
    </source>
</evidence>
<dbReference type="EMBL" id="JXBC01000004">
    <property type="protein sequence ID" value="KIU10416.1"/>
    <property type="molecule type" value="Genomic_DNA"/>
</dbReference>
<evidence type="ECO:0000313" key="3">
    <source>
        <dbReference type="EMBL" id="KIU10416.1"/>
    </source>
</evidence>
<dbReference type="GO" id="GO:0005975">
    <property type="term" value="P:carbohydrate metabolic process"/>
    <property type="evidence" value="ECO:0007669"/>
    <property type="project" value="InterPro"/>
</dbReference>
<gene>
    <name evidence="4" type="primary">pdaA</name>
    <name evidence="4" type="ORF">J5227_16130</name>
    <name evidence="5" type="ORF">P5633_20085</name>
    <name evidence="3" type="ORF">SC09_Contig25orf00131</name>
</gene>